<dbReference type="InParanoid" id="Q3ZAC9"/>
<sequence length="32" mass="3466">MGVVKSLKLFKTDSGVGLRVEKRSFKGLNSPS</sequence>
<organism evidence="1 2">
    <name type="scientific">Dehalococcoides mccartyi (strain ATCC BAA-2266 / KCTC 15142 / 195)</name>
    <name type="common">Dehalococcoides ethenogenes (strain 195)</name>
    <dbReference type="NCBI Taxonomy" id="243164"/>
    <lineage>
        <taxon>Bacteria</taxon>
        <taxon>Bacillati</taxon>
        <taxon>Chloroflexota</taxon>
        <taxon>Dehalococcoidia</taxon>
        <taxon>Dehalococcoidales</taxon>
        <taxon>Dehalococcoidaceae</taxon>
        <taxon>Dehalococcoides</taxon>
    </lineage>
</organism>
<dbReference type="Proteomes" id="UP000008289">
    <property type="component" value="Chromosome"/>
</dbReference>
<evidence type="ECO:0000313" key="2">
    <source>
        <dbReference type="Proteomes" id="UP000008289"/>
    </source>
</evidence>
<dbReference type="EMBL" id="CP000027">
    <property type="protein sequence ID" value="AAW39067.1"/>
    <property type="molecule type" value="Genomic_DNA"/>
</dbReference>
<dbReference type="KEGG" id="det:DET0068"/>
<dbReference type="STRING" id="243164.DET0068"/>
<accession>Q3ZAC9</accession>
<dbReference type="AlphaFoldDB" id="Q3ZAC9"/>
<protein>
    <submittedName>
        <fullName evidence="1">Uncharacterized protein</fullName>
    </submittedName>
</protein>
<reference evidence="1 2" key="1">
    <citation type="journal article" date="2005" name="Science">
        <title>Genome sequence of the PCE-dechlorinating bacterium Dehalococcoides ethenogenes.</title>
        <authorList>
            <person name="Seshadri R."/>
            <person name="Adrian L."/>
            <person name="Fouts D.E."/>
            <person name="Eisen J.A."/>
            <person name="Phillippy A.M."/>
            <person name="Methe B.A."/>
            <person name="Ward N.L."/>
            <person name="Nelson W.C."/>
            <person name="Deboy R.T."/>
            <person name="Khouri H.M."/>
            <person name="Kolonay J.F."/>
            <person name="Dodson R.J."/>
            <person name="Daugherty S.C."/>
            <person name="Brinkac L.M."/>
            <person name="Sullivan S.A."/>
            <person name="Madupu R."/>
            <person name="Nelson K.E."/>
            <person name="Kang K.H."/>
            <person name="Impraim M."/>
            <person name="Tran K."/>
            <person name="Robinson J.M."/>
            <person name="Forberger H.A."/>
            <person name="Fraser C.M."/>
            <person name="Zinder S.H."/>
            <person name="Heidelberg J.F."/>
        </authorList>
    </citation>
    <scope>NUCLEOTIDE SEQUENCE [LARGE SCALE GENOMIC DNA]</scope>
    <source>
        <strain evidence="2">ATCC BAA-2266 / KCTC 15142 / 195</strain>
    </source>
</reference>
<name>Q3ZAC9_DEHM1</name>
<dbReference type="HOGENOM" id="CLU_3389051_0_0_0"/>
<keyword evidence="2" id="KW-1185">Reference proteome</keyword>
<evidence type="ECO:0000313" key="1">
    <source>
        <dbReference type="EMBL" id="AAW39067.1"/>
    </source>
</evidence>
<gene>
    <name evidence="1" type="ordered locus">DET0068</name>
</gene>
<proteinExistence type="predicted"/>